<keyword evidence="2" id="KW-0812">Transmembrane</keyword>
<keyword evidence="4" id="KW-0472">Membrane</keyword>
<dbReference type="PRINTS" id="PR00120">
    <property type="entry name" value="HATPASE"/>
</dbReference>
<proteinExistence type="predicted"/>
<evidence type="ECO:0000256" key="2">
    <source>
        <dbReference type="ARBA" id="ARBA00022692"/>
    </source>
</evidence>
<comment type="subcellular location">
    <subcellularLocation>
        <location evidence="1">Membrane</location>
    </subcellularLocation>
</comment>
<dbReference type="STRING" id="4577.A0A1D6PWW2"/>
<dbReference type="InterPro" id="IPR023298">
    <property type="entry name" value="ATPase_P-typ_TM_dom_sf"/>
</dbReference>
<evidence type="ECO:0000256" key="3">
    <source>
        <dbReference type="ARBA" id="ARBA00022989"/>
    </source>
</evidence>
<dbReference type="PANTHER" id="PTHR42861">
    <property type="entry name" value="CALCIUM-TRANSPORTING ATPASE"/>
    <property type="match status" value="1"/>
</dbReference>
<dbReference type="Pfam" id="PF00702">
    <property type="entry name" value="Hydrolase"/>
    <property type="match status" value="1"/>
</dbReference>
<dbReference type="InParanoid" id="A0A1D6PWW2"/>
<name>A0A1D6PWW2_MAIZE</name>
<accession>A0A1D6PWW2</accession>
<evidence type="ECO:0000313" key="5">
    <source>
        <dbReference type="EMBL" id="AQK51022.1"/>
    </source>
</evidence>
<dbReference type="SUPFAM" id="SSF81665">
    <property type="entry name" value="Calcium ATPase, transmembrane domain M"/>
    <property type="match status" value="1"/>
</dbReference>
<dbReference type="GO" id="GO:0016887">
    <property type="term" value="F:ATP hydrolysis activity"/>
    <property type="evidence" value="ECO:0007669"/>
    <property type="project" value="InterPro"/>
</dbReference>
<evidence type="ECO:0000256" key="4">
    <source>
        <dbReference type="ARBA" id="ARBA00023136"/>
    </source>
</evidence>
<dbReference type="Gene3D" id="3.40.50.1000">
    <property type="entry name" value="HAD superfamily/HAD-like"/>
    <property type="match status" value="1"/>
</dbReference>
<evidence type="ECO:0000256" key="1">
    <source>
        <dbReference type="ARBA" id="ARBA00004370"/>
    </source>
</evidence>
<dbReference type="EMBL" id="CM000780">
    <property type="protein sequence ID" value="AQK51022.1"/>
    <property type="molecule type" value="Genomic_DNA"/>
</dbReference>
<protein>
    <submittedName>
        <fullName evidence="5">Uncharacterized protein</fullName>
    </submittedName>
</protein>
<dbReference type="Gene3D" id="1.20.1110.10">
    <property type="entry name" value="Calcium-transporting ATPase, transmembrane domain"/>
    <property type="match status" value="1"/>
</dbReference>
<dbReference type="InterPro" id="IPR023214">
    <property type="entry name" value="HAD_sf"/>
</dbReference>
<dbReference type="InterPro" id="IPR001757">
    <property type="entry name" value="P_typ_ATPase"/>
</dbReference>
<dbReference type="NCBIfam" id="TIGR01494">
    <property type="entry name" value="ATPase_P-type"/>
    <property type="match status" value="1"/>
</dbReference>
<dbReference type="SUPFAM" id="SSF56784">
    <property type="entry name" value="HAD-like"/>
    <property type="match status" value="1"/>
</dbReference>
<reference evidence="5" key="1">
    <citation type="submission" date="2015-12" db="EMBL/GenBank/DDBJ databases">
        <title>Update maize B73 reference genome by single molecule sequencing technologies.</title>
        <authorList>
            <consortium name="Maize Genome Sequencing Project"/>
            <person name="Ware D."/>
        </authorList>
    </citation>
    <scope>NUCLEOTIDE SEQUENCE</scope>
    <source>
        <tissue evidence="5">Seedling</tissue>
    </source>
</reference>
<dbReference type="InterPro" id="IPR036412">
    <property type="entry name" value="HAD-like_sf"/>
</dbReference>
<dbReference type="GO" id="GO:0016020">
    <property type="term" value="C:membrane"/>
    <property type="evidence" value="ECO:0007669"/>
    <property type="project" value="UniProtKB-SubCell"/>
</dbReference>
<dbReference type="AlphaFoldDB" id="A0A1D6PWW2"/>
<keyword evidence="3" id="KW-1133">Transmembrane helix</keyword>
<sequence>MSKTCVSLCGVPWMTRQGVDGCRGVAIEARRGWKVAATMEGVRTRVGWSAACRRKEVALETTEAICREIGVFGPHENISSKSFTGKEFTGLSDKKELLRQQGGILFSRAEPKHKQEIVRLLKEDSEVVAMTGDGVNDAPALKLADIGVAMGITGTEVCTIVAGVGEGRSIYNNMEAFIRYMISSNIGEVASIFLTSALGIPKGLIPVQLLWVNM</sequence>
<organism evidence="5">
    <name type="scientific">Zea mays</name>
    <name type="common">Maize</name>
    <dbReference type="NCBI Taxonomy" id="4577"/>
    <lineage>
        <taxon>Eukaryota</taxon>
        <taxon>Viridiplantae</taxon>
        <taxon>Streptophyta</taxon>
        <taxon>Embryophyta</taxon>
        <taxon>Tracheophyta</taxon>
        <taxon>Spermatophyta</taxon>
        <taxon>Magnoliopsida</taxon>
        <taxon>Liliopsida</taxon>
        <taxon>Poales</taxon>
        <taxon>Poaceae</taxon>
        <taxon>PACMAD clade</taxon>
        <taxon>Panicoideae</taxon>
        <taxon>Andropogonodae</taxon>
        <taxon>Andropogoneae</taxon>
        <taxon>Tripsacinae</taxon>
        <taxon>Zea</taxon>
    </lineage>
</organism>
<dbReference type="SMR" id="A0A1D6PWW2"/>
<feature type="non-terminal residue" evidence="5">
    <location>
        <position position="214"/>
    </location>
</feature>
<gene>
    <name evidence="5" type="ORF">ZEAMMB73_Zm00001d049655</name>
</gene>
<dbReference type="GO" id="GO:0005524">
    <property type="term" value="F:ATP binding"/>
    <property type="evidence" value="ECO:0007669"/>
    <property type="project" value="InterPro"/>
</dbReference>